<dbReference type="PANTHER" id="PTHR36151:SF3">
    <property type="entry name" value="ER-BOUND OXYGENASE MPAB_MPAB'_RUBBER OXYGENASE CATALYTIC DOMAIN-CONTAINING PROTEIN"/>
    <property type="match status" value="1"/>
</dbReference>
<name>A0A6J4J7M7_9CHLR</name>
<dbReference type="Pfam" id="PF09995">
    <property type="entry name" value="MPAB_Lcp_cat"/>
    <property type="match status" value="1"/>
</dbReference>
<accession>A0A6J4J7M7</accession>
<organism evidence="2">
    <name type="scientific">uncultured Chloroflexota bacterium</name>
    <dbReference type="NCBI Taxonomy" id="166587"/>
    <lineage>
        <taxon>Bacteria</taxon>
        <taxon>Bacillati</taxon>
        <taxon>Chloroflexota</taxon>
        <taxon>environmental samples</taxon>
    </lineage>
</organism>
<dbReference type="InterPro" id="IPR018713">
    <property type="entry name" value="MPAB/Lcp_cat_dom"/>
</dbReference>
<evidence type="ECO:0000313" key="2">
    <source>
        <dbReference type="EMBL" id="CAA9270636.1"/>
    </source>
</evidence>
<protein>
    <recommendedName>
        <fullName evidence="1">ER-bound oxygenase mpaB/mpaB'/Rubber oxygenase catalytic domain-containing protein</fullName>
    </recommendedName>
</protein>
<evidence type="ECO:0000259" key="1">
    <source>
        <dbReference type="Pfam" id="PF09995"/>
    </source>
</evidence>
<feature type="domain" description="ER-bound oxygenase mpaB/mpaB'/Rubber oxygenase catalytic" evidence="1">
    <location>
        <begin position="28"/>
        <end position="273"/>
    </location>
</feature>
<dbReference type="PANTHER" id="PTHR36151">
    <property type="entry name" value="BLR2777 PROTEIN"/>
    <property type="match status" value="1"/>
</dbReference>
<proteinExistence type="predicted"/>
<dbReference type="GO" id="GO:0016491">
    <property type="term" value="F:oxidoreductase activity"/>
    <property type="evidence" value="ECO:0007669"/>
    <property type="project" value="InterPro"/>
</dbReference>
<dbReference type="EMBL" id="CADCTC010000175">
    <property type="protein sequence ID" value="CAA9270636.1"/>
    <property type="molecule type" value="Genomic_DNA"/>
</dbReference>
<reference evidence="2" key="1">
    <citation type="submission" date="2020-02" db="EMBL/GenBank/DDBJ databases">
        <authorList>
            <person name="Meier V. D."/>
        </authorList>
    </citation>
    <scope>NUCLEOTIDE SEQUENCE</scope>
    <source>
        <strain evidence="2">AVDCRST_MAG77</strain>
    </source>
</reference>
<dbReference type="AlphaFoldDB" id="A0A6J4J7M7"/>
<gene>
    <name evidence="2" type="ORF">AVDCRST_MAG77-3187</name>
</gene>
<sequence>MSPTMRLTGDVASDTVGGLAGARSAAWRINAEMVLLLGWGRAILMQFSHPLVASGVAQHSLFMKSPALRRQRLLQTVNAMLALTFGTREEAGAAARGINAIHDHVHGTLEQTTGRFASGTQYSAHDPELLRWVHATLMDSFPLTYRRLVGPLSEADVEGYYQEASGLEPLLGIPDGYLPRSRDELDAYMRELDASGALRVGPAARGLAATLLDPPLTSWPRVLWPLAPVYRLALWWARLLAVGLLPPGLRAEYGFRWTRGHQLALDLLCSVSRRVVPRLPGLLRYWPAARKAFRRQEDRS</sequence>